<keyword evidence="7" id="KW-1185">Reference proteome</keyword>
<gene>
    <name evidence="6" type="ORF">GCM10010328_46700</name>
</gene>
<evidence type="ECO:0000256" key="4">
    <source>
        <dbReference type="PROSITE-ProRule" id="PRU00409"/>
    </source>
</evidence>
<dbReference type="PANTHER" id="PTHR43585">
    <property type="entry name" value="FUMIPYRROLE BIOSYNTHESIS PROTEIN C"/>
    <property type="match status" value="1"/>
</dbReference>
<evidence type="ECO:0000259" key="5">
    <source>
        <dbReference type="PROSITE" id="PS50975"/>
    </source>
</evidence>
<keyword evidence="1" id="KW-0436">Ligase</keyword>
<dbReference type="EMBL" id="BMUW01000009">
    <property type="protein sequence ID" value="GGZ66371.1"/>
    <property type="molecule type" value="Genomic_DNA"/>
</dbReference>
<evidence type="ECO:0000256" key="1">
    <source>
        <dbReference type="ARBA" id="ARBA00022598"/>
    </source>
</evidence>
<dbReference type="Pfam" id="PF13535">
    <property type="entry name" value="ATP-grasp_4"/>
    <property type="match status" value="1"/>
</dbReference>
<keyword evidence="3 4" id="KW-0067">ATP-binding</keyword>
<evidence type="ECO:0000313" key="6">
    <source>
        <dbReference type="EMBL" id="GGZ66371.1"/>
    </source>
</evidence>
<dbReference type="InterPro" id="IPR011761">
    <property type="entry name" value="ATP-grasp"/>
</dbReference>
<feature type="domain" description="ATP-grasp" evidence="5">
    <location>
        <begin position="136"/>
        <end position="330"/>
    </location>
</feature>
<comment type="caution">
    <text evidence="6">The sequence shown here is derived from an EMBL/GenBank/DDBJ whole genome shotgun (WGS) entry which is preliminary data.</text>
</comment>
<reference evidence="7" key="1">
    <citation type="journal article" date="2019" name="Int. J. Syst. Evol. Microbiol.">
        <title>The Global Catalogue of Microorganisms (GCM) 10K type strain sequencing project: providing services to taxonomists for standard genome sequencing and annotation.</title>
        <authorList>
            <consortium name="The Broad Institute Genomics Platform"/>
            <consortium name="The Broad Institute Genome Sequencing Center for Infectious Disease"/>
            <person name="Wu L."/>
            <person name="Ma J."/>
        </authorList>
    </citation>
    <scope>NUCLEOTIDE SEQUENCE [LARGE SCALE GENOMIC DNA]</scope>
    <source>
        <strain evidence="7">JCM 4602</strain>
    </source>
</reference>
<sequence length="436" mass="46708">MTDHTALPTPLTDLAPAPAPPSDHFLMFAIGPKLDFAARLRALDESARISVICRPEHLARITESGNYRRVVAVRQDGPMDEVLALARAVHALEPVTRITTFWEHDQDRAAAVGAALGVATHLPETVSLVQDKHAMRERLRAAGVEDTAAGRAYGEDDLLAFGESAGYPFIVKPTAGTASFGVTLVHSPQEAAEAYRRATGDFPGITRLGVLAEQYHEGPQYSVEAFSEAGEHVVVAVTRKYSDPENMVELGHVLPAPLESADREAIGSHVARVLDALGVEFGPTHTEIVLTDEGPKIIETHLRVGGDDIFNLVKDAVGVDMLDFQTRQTFGEKVLPDIRAILESDREPRCEAIWYTAPKAHGTFVGPADADAVTRNPDIAVLLTPGSELTGHGSFARIARARASAPTAAAALEKARSTVNALSFLFTVSSDEPGTV</sequence>
<dbReference type="PROSITE" id="PS50975">
    <property type="entry name" value="ATP_GRASP"/>
    <property type="match status" value="1"/>
</dbReference>
<keyword evidence="2 4" id="KW-0547">Nucleotide-binding</keyword>
<protein>
    <recommendedName>
        <fullName evidence="5">ATP-grasp domain-containing protein</fullName>
    </recommendedName>
</protein>
<proteinExistence type="predicted"/>
<dbReference type="Gene3D" id="3.30.470.20">
    <property type="entry name" value="ATP-grasp fold, B domain"/>
    <property type="match status" value="1"/>
</dbReference>
<accession>A0ABQ3C3P0</accession>
<dbReference type="InterPro" id="IPR052032">
    <property type="entry name" value="ATP-dep_AA_Ligase"/>
</dbReference>
<evidence type="ECO:0000313" key="7">
    <source>
        <dbReference type="Proteomes" id="UP000624183"/>
    </source>
</evidence>
<dbReference type="Proteomes" id="UP000624183">
    <property type="component" value="Unassembled WGS sequence"/>
</dbReference>
<dbReference type="SUPFAM" id="SSF56059">
    <property type="entry name" value="Glutathione synthetase ATP-binding domain-like"/>
    <property type="match status" value="1"/>
</dbReference>
<evidence type="ECO:0000256" key="2">
    <source>
        <dbReference type="ARBA" id="ARBA00022741"/>
    </source>
</evidence>
<dbReference type="PANTHER" id="PTHR43585:SF2">
    <property type="entry name" value="ATP-GRASP ENZYME FSQD"/>
    <property type="match status" value="1"/>
</dbReference>
<evidence type="ECO:0000256" key="3">
    <source>
        <dbReference type="ARBA" id="ARBA00022840"/>
    </source>
</evidence>
<organism evidence="6 7">
    <name type="scientific">Streptomyces rubiginosohelvolus</name>
    <dbReference type="NCBI Taxonomy" id="67362"/>
    <lineage>
        <taxon>Bacteria</taxon>
        <taxon>Bacillati</taxon>
        <taxon>Actinomycetota</taxon>
        <taxon>Actinomycetes</taxon>
        <taxon>Kitasatosporales</taxon>
        <taxon>Streptomycetaceae</taxon>
        <taxon>Streptomyces</taxon>
    </lineage>
</organism>
<name>A0ABQ3C3P0_9ACTN</name>